<comment type="caution">
    <text evidence="2">The sequence shown here is derived from an EMBL/GenBank/DDBJ whole genome shotgun (WGS) entry which is preliminary data.</text>
</comment>
<protein>
    <submittedName>
        <fullName evidence="2">GNAT family N-acetyltransferase</fullName>
    </submittedName>
</protein>
<proteinExistence type="predicted"/>
<dbReference type="Gene3D" id="3.40.630.30">
    <property type="match status" value="1"/>
</dbReference>
<feature type="domain" description="N-acetyltransferase" evidence="1">
    <location>
        <begin position="109"/>
        <end position="194"/>
    </location>
</feature>
<organism evidence="2 3">
    <name type="scientific">Mesorhizobium sanjuanii</name>
    <dbReference type="NCBI Taxonomy" id="2037900"/>
    <lineage>
        <taxon>Bacteria</taxon>
        <taxon>Pseudomonadati</taxon>
        <taxon>Pseudomonadota</taxon>
        <taxon>Alphaproteobacteria</taxon>
        <taxon>Hyphomicrobiales</taxon>
        <taxon>Phyllobacteriaceae</taxon>
        <taxon>Mesorhizobium</taxon>
    </lineage>
</organism>
<dbReference type="EMBL" id="NWQG01000017">
    <property type="protein sequence ID" value="PDQ22447.1"/>
    <property type="molecule type" value="Genomic_DNA"/>
</dbReference>
<evidence type="ECO:0000313" key="3">
    <source>
        <dbReference type="Proteomes" id="UP000219182"/>
    </source>
</evidence>
<dbReference type="PROSITE" id="PS51186">
    <property type="entry name" value="GNAT"/>
    <property type="match status" value="1"/>
</dbReference>
<reference evidence="2 3" key="1">
    <citation type="submission" date="2017-09" db="EMBL/GenBank/DDBJ databases">
        <title>Mesorhizobum sanjuanii sp. nov. isolated from nodules of Lotus tenuis in saline-alkaline lowlands of Flooding Pampa.</title>
        <authorList>
            <person name="Sannazzaro A.I."/>
            <person name="Torres Tejerizo G.A."/>
            <person name="Fontana F."/>
            <person name="Cumpa Velazquez L.M."/>
            <person name="Hansen L."/>
            <person name="Pistorio M."/>
            <person name="Estrella M.J."/>
        </authorList>
    </citation>
    <scope>NUCLEOTIDE SEQUENCE [LARGE SCALE GENOMIC DNA]</scope>
    <source>
        <strain evidence="2 3">BSA136</strain>
    </source>
</reference>
<dbReference type="Proteomes" id="UP000219182">
    <property type="component" value="Unassembled WGS sequence"/>
</dbReference>
<dbReference type="GO" id="GO:0016747">
    <property type="term" value="F:acyltransferase activity, transferring groups other than amino-acyl groups"/>
    <property type="evidence" value="ECO:0007669"/>
    <property type="project" value="InterPro"/>
</dbReference>
<dbReference type="RefSeq" id="WP_097572090.1">
    <property type="nucleotide sequence ID" value="NZ_NWQG01000017.1"/>
</dbReference>
<name>A0A2A6FKF0_9HYPH</name>
<gene>
    <name evidence="2" type="ORF">CN311_03765</name>
</gene>
<accession>A0A2A6FKF0</accession>
<keyword evidence="3" id="KW-1185">Reference proteome</keyword>
<sequence>MKSETVRVASAADENPVVDTVVLAFAADPMARWTWPHSHQFLAALPRMVRALGGAAFSCGSAFCTADYAGAALWLPPGVHPDEKELGALLQSTVAPSLAGETAAVFEKMATYHPTEPHWFLPLIGVDPAHQGEGHGKALMAYALARCDRDHAPAYLESSNPRNIPFYRRHGFEPLGAIQVGSSPTVVPMLRGPR</sequence>
<keyword evidence="2" id="KW-0808">Transferase</keyword>
<dbReference type="AlphaFoldDB" id="A0A2A6FKF0"/>
<dbReference type="Pfam" id="PF00583">
    <property type="entry name" value="Acetyltransf_1"/>
    <property type="match status" value="1"/>
</dbReference>
<dbReference type="InterPro" id="IPR000182">
    <property type="entry name" value="GNAT_dom"/>
</dbReference>
<dbReference type="CDD" id="cd04301">
    <property type="entry name" value="NAT_SF"/>
    <property type="match status" value="1"/>
</dbReference>
<dbReference type="PANTHER" id="PTHR42791">
    <property type="entry name" value="GNAT FAMILY ACETYLTRANSFERASE"/>
    <property type="match status" value="1"/>
</dbReference>
<dbReference type="InterPro" id="IPR052523">
    <property type="entry name" value="Trichothecene_AcTrans"/>
</dbReference>
<dbReference type="InterPro" id="IPR016181">
    <property type="entry name" value="Acyl_CoA_acyltransferase"/>
</dbReference>
<dbReference type="PANTHER" id="PTHR42791:SF1">
    <property type="entry name" value="N-ACETYLTRANSFERASE DOMAIN-CONTAINING PROTEIN"/>
    <property type="match status" value="1"/>
</dbReference>
<dbReference type="SUPFAM" id="SSF55729">
    <property type="entry name" value="Acyl-CoA N-acyltransferases (Nat)"/>
    <property type="match status" value="1"/>
</dbReference>
<evidence type="ECO:0000313" key="2">
    <source>
        <dbReference type="EMBL" id="PDQ22447.1"/>
    </source>
</evidence>
<evidence type="ECO:0000259" key="1">
    <source>
        <dbReference type="PROSITE" id="PS51186"/>
    </source>
</evidence>